<dbReference type="SUPFAM" id="SSF101821">
    <property type="entry name" value="Aminopeptidase/glucanase lid domain"/>
    <property type="match status" value="1"/>
</dbReference>
<evidence type="ECO:0000256" key="2">
    <source>
        <dbReference type="ARBA" id="ARBA00022438"/>
    </source>
</evidence>
<dbReference type="EMBL" id="UOGK01000223">
    <property type="protein sequence ID" value="VAX39334.1"/>
    <property type="molecule type" value="Genomic_DNA"/>
</dbReference>
<evidence type="ECO:0000256" key="4">
    <source>
        <dbReference type="ARBA" id="ARBA00022723"/>
    </source>
</evidence>
<evidence type="ECO:0008006" key="7">
    <source>
        <dbReference type="Google" id="ProtNLM"/>
    </source>
</evidence>
<dbReference type="InterPro" id="IPR008007">
    <property type="entry name" value="Peptidase_M42"/>
</dbReference>
<dbReference type="InterPro" id="IPR051464">
    <property type="entry name" value="Peptidase_M42_aminopept"/>
</dbReference>
<protein>
    <recommendedName>
        <fullName evidence="7">M42 family peptidase</fullName>
    </recommendedName>
</protein>
<dbReference type="Gene3D" id="2.40.30.40">
    <property type="entry name" value="Peptidase M42, domain 2"/>
    <property type="match status" value="1"/>
</dbReference>
<name>A0A3B1DT41_9ZZZZ</name>
<evidence type="ECO:0000256" key="1">
    <source>
        <dbReference type="ARBA" id="ARBA00006272"/>
    </source>
</evidence>
<dbReference type="Pfam" id="PF05343">
    <property type="entry name" value="Peptidase_M42"/>
    <property type="match status" value="1"/>
</dbReference>
<dbReference type="SUPFAM" id="SSF53187">
    <property type="entry name" value="Zn-dependent exopeptidases"/>
    <property type="match status" value="1"/>
</dbReference>
<dbReference type="PANTHER" id="PTHR32481:SF7">
    <property type="entry name" value="AMINOPEPTIDASE YHFE-RELATED"/>
    <property type="match status" value="1"/>
</dbReference>
<evidence type="ECO:0000256" key="5">
    <source>
        <dbReference type="ARBA" id="ARBA00022801"/>
    </source>
</evidence>
<evidence type="ECO:0000313" key="6">
    <source>
        <dbReference type="EMBL" id="VAX39334.1"/>
    </source>
</evidence>
<dbReference type="GO" id="GO:0004177">
    <property type="term" value="F:aminopeptidase activity"/>
    <property type="evidence" value="ECO:0007669"/>
    <property type="project" value="UniProtKB-KW"/>
</dbReference>
<dbReference type="Gene3D" id="3.40.630.10">
    <property type="entry name" value="Zn peptidases"/>
    <property type="match status" value="1"/>
</dbReference>
<dbReference type="InterPro" id="IPR023367">
    <property type="entry name" value="Peptidase_M42_dom2"/>
</dbReference>
<feature type="non-terminal residue" evidence="6">
    <location>
        <position position="1"/>
    </location>
</feature>
<organism evidence="6">
    <name type="scientific">hydrothermal vent metagenome</name>
    <dbReference type="NCBI Taxonomy" id="652676"/>
    <lineage>
        <taxon>unclassified sequences</taxon>
        <taxon>metagenomes</taxon>
        <taxon>ecological metagenomes</taxon>
    </lineage>
</organism>
<keyword evidence="2" id="KW-0031">Aminopeptidase</keyword>
<accession>A0A3B1DT41</accession>
<proteinExistence type="inferred from homology"/>
<dbReference type="PANTHER" id="PTHR32481">
    <property type="entry name" value="AMINOPEPTIDASE"/>
    <property type="match status" value="1"/>
</dbReference>
<comment type="similarity">
    <text evidence="1">Belongs to the peptidase M42 family.</text>
</comment>
<gene>
    <name evidence="6" type="ORF">MNBD_PLANCTO03-798</name>
</gene>
<evidence type="ECO:0000256" key="3">
    <source>
        <dbReference type="ARBA" id="ARBA00022670"/>
    </source>
</evidence>
<dbReference type="AlphaFoldDB" id="A0A3B1DT41"/>
<dbReference type="GO" id="GO:0046872">
    <property type="term" value="F:metal ion binding"/>
    <property type="evidence" value="ECO:0007669"/>
    <property type="project" value="UniProtKB-KW"/>
</dbReference>
<dbReference type="GO" id="GO:0006508">
    <property type="term" value="P:proteolysis"/>
    <property type="evidence" value="ECO:0007669"/>
    <property type="project" value="UniProtKB-KW"/>
</dbReference>
<keyword evidence="5" id="KW-0378">Hydrolase</keyword>
<keyword evidence="3" id="KW-0645">Protease</keyword>
<reference evidence="6" key="1">
    <citation type="submission" date="2018-06" db="EMBL/GenBank/DDBJ databases">
        <authorList>
            <person name="Zhirakovskaya E."/>
        </authorList>
    </citation>
    <scope>NUCLEOTIDE SEQUENCE</scope>
</reference>
<sequence length="349" mass="37918">GLNLDLLTRLCETPGVPGREERVRALIESEIEGLFDSVETDAMGSLICTRKAKGRGKDPKRVMLLCHMDEIGFYVSHIDDKGFIWVDPAGGFDPRNLFSRRVLVCTKNRDYPGVMNPGGRPIHISAPEERTKVPAVKEFFVDIGLPAEEVKKRVKVGDFLVMDEPAREMGDKFVSKALDNRVACWLGIEAIRELAKLGSHSCEVVVAFTTQEEVGLRGAKTASYAVKPDIGLGIDVTLACDTPGIPNAEAVTWHGEGFGLHVKDSSFIADHELVDEVEALATKHNIPYQRCILRAGGQDGAAAQQAAAGAKAVGITVGTRYIHTVTEMIDKGDLAAARDVLARFLVEVK</sequence>
<dbReference type="PIRSF" id="PIRSF001123">
    <property type="entry name" value="PepA_GA"/>
    <property type="match status" value="1"/>
</dbReference>
<keyword evidence="4" id="KW-0479">Metal-binding</keyword>